<organism evidence="3 4">
    <name type="scientific">Thermus filiformis</name>
    <dbReference type="NCBI Taxonomy" id="276"/>
    <lineage>
        <taxon>Bacteria</taxon>
        <taxon>Thermotogati</taxon>
        <taxon>Deinococcota</taxon>
        <taxon>Deinococci</taxon>
        <taxon>Thermales</taxon>
        <taxon>Thermaceae</taxon>
        <taxon>Thermus</taxon>
    </lineage>
</organism>
<dbReference type="STRING" id="276.THFILI_10975"/>
<sequence>MFPRIYTKEEADKLLPELRRVLAQMREAKRGLEEALRRLPEARGLERKALEEEARFLKGSLEADLQYLGRLGVLLKDLERGILDFPARLDGQVVYLCWQEDEPEVLYWHPLAEGFAARRPLKEAPLAPPPSGTPLAARGPRG</sequence>
<dbReference type="RefSeq" id="WP_038062549.1">
    <property type="nucleotide sequence ID" value="NZ_JPSL02000040.1"/>
</dbReference>
<dbReference type="AlphaFoldDB" id="A0A0A2WVY6"/>
<evidence type="ECO:0008006" key="5">
    <source>
        <dbReference type="Google" id="ProtNLM"/>
    </source>
</evidence>
<gene>
    <name evidence="3" type="ORF">THFILI_10975</name>
</gene>
<evidence type="ECO:0000313" key="4">
    <source>
        <dbReference type="Proteomes" id="UP000030364"/>
    </source>
</evidence>
<feature type="coiled-coil region" evidence="1">
    <location>
        <begin position="8"/>
        <end position="38"/>
    </location>
</feature>
<keyword evidence="4" id="KW-1185">Reference proteome</keyword>
<accession>A0A0A2WVY6</accession>
<keyword evidence="1" id="KW-0175">Coiled coil</keyword>
<evidence type="ECO:0000256" key="1">
    <source>
        <dbReference type="SAM" id="Coils"/>
    </source>
</evidence>
<dbReference type="EMBL" id="JPSL02000040">
    <property type="protein sequence ID" value="KGQ22470.1"/>
    <property type="molecule type" value="Genomic_DNA"/>
</dbReference>
<protein>
    <recommendedName>
        <fullName evidence="5">Cell division protein DivIVA</fullName>
    </recommendedName>
</protein>
<comment type="caution">
    <text evidence="3">The sequence shown here is derived from an EMBL/GenBank/DDBJ whole genome shotgun (WGS) entry which is preliminary data.</text>
</comment>
<proteinExistence type="predicted"/>
<feature type="region of interest" description="Disordered" evidence="2">
    <location>
        <begin position="122"/>
        <end position="142"/>
    </location>
</feature>
<dbReference type="InterPro" id="IPR018699">
    <property type="entry name" value="DUF2203"/>
</dbReference>
<dbReference type="Proteomes" id="UP000030364">
    <property type="component" value="Unassembled WGS sequence"/>
</dbReference>
<evidence type="ECO:0000256" key="2">
    <source>
        <dbReference type="SAM" id="MobiDB-lite"/>
    </source>
</evidence>
<dbReference type="Pfam" id="PF09969">
    <property type="entry name" value="DUF2203"/>
    <property type="match status" value="1"/>
</dbReference>
<dbReference type="PIRSF" id="PIRSF016498">
    <property type="entry name" value="UCP016498"/>
    <property type="match status" value="1"/>
</dbReference>
<evidence type="ECO:0000313" key="3">
    <source>
        <dbReference type="EMBL" id="KGQ22470.1"/>
    </source>
</evidence>
<dbReference type="OrthoDB" id="9802910at2"/>
<name>A0A0A2WVY6_THEFI</name>
<reference evidence="3 4" key="1">
    <citation type="journal article" date="2015" name="Genome Announc.">
        <title>Draft Genome Sequence of the Thermophile Thermus filiformis ATCC 43280, Producer of Carotenoid-(Di)glucoside-Branched Fatty Acid (Di)esters and Source of Hyperthermostable Enzymes of Biotechnological Interest.</title>
        <authorList>
            <person name="Mandelli F."/>
            <person name="Oliveira Ramires B."/>
            <person name="Couger M.B."/>
            <person name="Paixao D.A."/>
            <person name="Camilo C.M."/>
            <person name="Polikarpov I."/>
            <person name="Prade R."/>
            <person name="Riano-Pachon D.M."/>
            <person name="Squina F.M."/>
        </authorList>
    </citation>
    <scope>NUCLEOTIDE SEQUENCE [LARGE SCALE GENOMIC DNA]</scope>
    <source>
        <strain evidence="3 4">ATCC 43280</strain>
    </source>
</reference>